<evidence type="ECO:0000313" key="7">
    <source>
        <dbReference type="Proteomes" id="UP000708208"/>
    </source>
</evidence>
<dbReference type="InterPro" id="IPR018316">
    <property type="entry name" value="Tubulin/FtsZ_2-layer-sand-dom"/>
</dbReference>
<evidence type="ECO:0000256" key="3">
    <source>
        <dbReference type="ARBA" id="ARBA00022741"/>
    </source>
</evidence>
<accession>A0A8J2P9W6</accession>
<dbReference type="Proteomes" id="UP000708208">
    <property type="component" value="Unassembled WGS sequence"/>
</dbReference>
<protein>
    <recommendedName>
        <fullName evidence="5">Tubulin/FtsZ 2-layer sandwich domain-containing protein</fullName>
    </recommendedName>
</protein>
<proteinExistence type="inferred from homology"/>
<dbReference type="Pfam" id="PF03953">
    <property type="entry name" value="Tubulin_C"/>
    <property type="match status" value="1"/>
</dbReference>
<dbReference type="GO" id="GO:0007017">
    <property type="term" value="P:microtubule-based process"/>
    <property type="evidence" value="ECO:0007669"/>
    <property type="project" value="InterPro"/>
</dbReference>
<evidence type="ECO:0000256" key="1">
    <source>
        <dbReference type="ARBA" id="ARBA00009636"/>
    </source>
</evidence>
<evidence type="ECO:0000313" key="6">
    <source>
        <dbReference type="EMBL" id="CAG7786627.1"/>
    </source>
</evidence>
<evidence type="ECO:0000259" key="5">
    <source>
        <dbReference type="Pfam" id="PF03953"/>
    </source>
</evidence>
<dbReference type="InterPro" id="IPR000217">
    <property type="entry name" value="Tubulin"/>
</dbReference>
<reference evidence="6" key="1">
    <citation type="submission" date="2021-06" db="EMBL/GenBank/DDBJ databases">
        <authorList>
            <person name="Hodson N. C."/>
            <person name="Mongue J. A."/>
            <person name="Jaron S. K."/>
        </authorList>
    </citation>
    <scope>NUCLEOTIDE SEQUENCE</scope>
</reference>
<dbReference type="OrthoDB" id="6073114at2759"/>
<evidence type="ECO:0000256" key="4">
    <source>
        <dbReference type="ARBA" id="ARBA00023134"/>
    </source>
</evidence>
<keyword evidence="4" id="KW-0342">GTP-binding</keyword>
<keyword evidence="2" id="KW-0493">Microtubule</keyword>
<keyword evidence="3" id="KW-0547">Nucleotide-binding</keyword>
<dbReference type="AlphaFoldDB" id="A0A8J2P9W6"/>
<evidence type="ECO:0000256" key="2">
    <source>
        <dbReference type="ARBA" id="ARBA00022701"/>
    </source>
</evidence>
<dbReference type="GO" id="GO:0005874">
    <property type="term" value="C:microtubule"/>
    <property type="evidence" value="ECO:0007669"/>
    <property type="project" value="UniProtKB-KW"/>
</dbReference>
<sequence>MAACVLYRGDVTPNDVNEVLIQFKNSKSRANRLQFVDWSPGGFKVGMCNQRPMAVPGSELACGCRSVVGILNTTAMGVVWQRILKKFDLLFYRRAFVHWYIAEGMEEGEFSESRENLETLMMDFHEIGLDTHAEHHEQYKGHQDVDLHGHRPH</sequence>
<dbReference type="GO" id="GO:0005525">
    <property type="term" value="F:GTP binding"/>
    <property type="evidence" value="ECO:0007669"/>
    <property type="project" value="UniProtKB-KW"/>
</dbReference>
<dbReference type="EMBL" id="CAJVCH010321848">
    <property type="protein sequence ID" value="CAG7786627.1"/>
    <property type="molecule type" value="Genomic_DNA"/>
</dbReference>
<gene>
    <name evidence="6" type="ORF">AFUS01_LOCUS25188</name>
</gene>
<name>A0A8J2P9W6_9HEXA</name>
<comment type="similarity">
    <text evidence="1">Belongs to the tubulin family.</text>
</comment>
<organism evidence="6 7">
    <name type="scientific">Allacma fusca</name>
    <dbReference type="NCBI Taxonomy" id="39272"/>
    <lineage>
        <taxon>Eukaryota</taxon>
        <taxon>Metazoa</taxon>
        <taxon>Ecdysozoa</taxon>
        <taxon>Arthropoda</taxon>
        <taxon>Hexapoda</taxon>
        <taxon>Collembola</taxon>
        <taxon>Symphypleona</taxon>
        <taxon>Sminthuridae</taxon>
        <taxon>Allacma</taxon>
    </lineage>
</organism>
<feature type="domain" description="Tubulin/FtsZ 2-layer sandwich" evidence="5">
    <location>
        <begin position="1"/>
        <end position="84"/>
    </location>
</feature>
<dbReference type="PANTHER" id="PTHR11588">
    <property type="entry name" value="TUBULIN"/>
    <property type="match status" value="1"/>
</dbReference>
<keyword evidence="7" id="KW-1185">Reference proteome</keyword>
<comment type="caution">
    <text evidence="6">The sequence shown here is derived from an EMBL/GenBank/DDBJ whole genome shotgun (WGS) entry which is preliminary data.</text>
</comment>